<accession>A0ABW0F3Z8</accession>
<sequence length="100" mass="10492">MTDRSMPPRPSSFPGVLNSKELLVAEAVHARAWAALGHDERLAAELESDAKARLGRIVLRLIGERPASITDLAAAAVETFKATRPPGPDAGQGGPDAPTQ</sequence>
<comment type="caution">
    <text evidence="1">The sequence shown here is derived from an EMBL/GenBank/DDBJ whole genome shotgun (WGS) entry which is preliminary data.</text>
</comment>
<protein>
    <submittedName>
        <fullName evidence="1">Uncharacterized protein</fullName>
    </submittedName>
</protein>
<evidence type="ECO:0000313" key="2">
    <source>
        <dbReference type="Proteomes" id="UP001595976"/>
    </source>
</evidence>
<organism evidence="1 2">
    <name type="scientific">Bosea minatitlanensis</name>
    <dbReference type="NCBI Taxonomy" id="128782"/>
    <lineage>
        <taxon>Bacteria</taxon>
        <taxon>Pseudomonadati</taxon>
        <taxon>Pseudomonadota</taxon>
        <taxon>Alphaproteobacteria</taxon>
        <taxon>Hyphomicrobiales</taxon>
        <taxon>Boseaceae</taxon>
        <taxon>Bosea</taxon>
    </lineage>
</organism>
<dbReference type="Proteomes" id="UP001595976">
    <property type="component" value="Unassembled WGS sequence"/>
</dbReference>
<reference evidence="2" key="1">
    <citation type="journal article" date="2019" name="Int. J. Syst. Evol. Microbiol.">
        <title>The Global Catalogue of Microorganisms (GCM) 10K type strain sequencing project: providing services to taxonomists for standard genome sequencing and annotation.</title>
        <authorList>
            <consortium name="The Broad Institute Genomics Platform"/>
            <consortium name="The Broad Institute Genome Sequencing Center for Infectious Disease"/>
            <person name="Wu L."/>
            <person name="Ma J."/>
        </authorList>
    </citation>
    <scope>NUCLEOTIDE SEQUENCE [LARGE SCALE GENOMIC DNA]</scope>
    <source>
        <strain evidence="2">CGMCC 1.15643</strain>
    </source>
</reference>
<gene>
    <name evidence="1" type="ORF">ACFPK2_09800</name>
</gene>
<dbReference type="RefSeq" id="WP_158446438.1">
    <property type="nucleotide sequence ID" value="NZ_JBHSLI010000003.1"/>
</dbReference>
<keyword evidence="2" id="KW-1185">Reference proteome</keyword>
<dbReference type="EMBL" id="JBHSLI010000003">
    <property type="protein sequence ID" value="MFC5293278.1"/>
    <property type="molecule type" value="Genomic_DNA"/>
</dbReference>
<evidence type="ECO:0000313" key="1">
    <source>
        <dbReference type="EMBL" id="MFC5293278.1"/>
    </source>
</evidence>
<name>A0ABW0F3Z8_9HYPH</name>
<proteinExistence type="predicted"/>